<comment type="caution">
    <text evidence="1">The sequence shown here is derived from an EMBL/GenBank/DDBJ whole genome shotgun (WGS) entry which is preliminary data.</text>
</comment>
<dbReference type="AlphaFoldDB" id="A0ABD1NJY1"/>
<evidence type="ECO:0000313" key="2">
    <source>
        <dbReference type="Proteomes" id="UP001603857"/>
    </source>
</evidence>
<gene>
    <name evidence="1" type="ORF">Fmac_001450</name>
</gene>
<protein>
    <submittedName>
        <fullName evidence="1">Uncharacterized protein</fullName>
    </submittedName>
</protein>
<proteinExistence type="predicted"/>
<dbReference type="Proteomes" id="UP001603857">
    <property type="component" value="Unassembled WGS sequence"/>
</dbReference>
<organism evidence="1 2">
    <name type="scientific">Flemingia macrophylla</name>
    <dbReference type="NCBI Taxonomy" id="520843"/>
    <lineage>
        <taxon>Eukaryota</taxon>
        <taxon>Viridiplantae</taxon>
        <taxon>Streptophyta</taxon>
        <taxon>Embryophyta</taxon>
        <taxon>Tracheophyta</taxon>
        <taxon>Spermatophyta</taxon>
        <taxon>Magnoliopsida</taxon>
        <taxon>eudicotyledons</taxon>
        <taxon>Gunneridae</taxon>
        <taxon>Pentapetalae</taxon>
        <taxon>rosids</taxon>
        <taxon>fabids</taxon>
        <taxon>Fabales</taxon>
        <taxon>Fabaceae</taxon>
        <taxon>Papilionoideae</taxon>
        <taxon>50 kb inversion clade</taxon>
        <taxon>NPAAA clade</taxon>
        <taxon>indigoferoid/millettioid clade</taxon>
        <taxon>Phaseoleae</taxon>
        <taxon>Flemingia</taxon>
    </lineage>
</organism>
<evidence type="ECO:0000313" key="1">
    <source>
        <dbReference type="EMBL" id="KAL2347450.1"/>
    </source>
</evidence>
<reference evidence="1 2" key="1">
    <citation type="submission" date="2024-08" db="EMBL/GenBank/DDBJ databases">
        <title>Insights into the chromosomal genome structure of Flemingia macrophylla.</title>
        <authorList>
            <person name="Ding Y."/>
            <person name="Zhao Y."/>
            <person name="Bi W."/>
            <person name="Wu M."/>
            <person name="Zhao G."/>
            <person name="Gong Y."/>
            <person name="Li W."/>
            <person name="Zhang P."/>
        </authorList>
    </citation>
    <scope>NUCLEOTIDE SEQUENCE [LARGE SCALE GENOMIC DNA]</scope>
    <source>
        <strain evidence="1">DYQJB</strain>
        <tissue evidence="1">Leaf</tissue>
    </source>
</reference>
<accession>A0ABD1NJY1</accession>
<name>A0ABD1NJY1_9FABA</name>
<dbReference type="EMBL" id="JBGMDY010000001">
    <property type="protein sequence ID" value="KAL2347450.1"/>
    <property type="molecule type" value="Genomic_DNA"/>
</dbReference>
<sequence>MEILNRVKALEPLKPANPTGQPADKAGNLSQLQSFQRILTKPTKHFSTGAVTHLLVSGYFSGTFRDPFSAFSRWPYGSFSWADHHITWSISGSYTTIDLPSGSAAGDGNPTVVTKFIPFFFSSRIVIVVLFFSPRIVRVVLAASIVSKSGQGLFIEV</sequence>
<keyword evidence="2" id="KW-1185">Reference proteome</keyword>